<dbReference type="SUPFAM" id="SSF54001">
    <property type="entry name" value="Cysteine proteinases"/>
    <property type="match status" value="1"/>
</dbReference>
<comment type="caution">
    <text evidence="1">The sequence shown here is derived from an EMBL/GenBank/DDBJ whole genome shotgun (WGS) entry which is preliminary data.</text>
</comment>
<dbReference type="EMBL" id="SMAL01000006">
    <property type="protein sequence ID" value="TCT14362.1"/>
    <property type="molecule type" value="Genomic_DNA"/>
</dbReference>
<dbReference type="Proteomes" id="UP000294902">
    <property type="component" value="Unassembled WGS sequence"/>
</dbReference>
<evidence type="ECO:0000313" key="1">
    <source>
        <dbReference type="EMBL" id="TCT14362.1"/>
    </source>
</evidence>
<reference evidence="1 2" key="1">
    <citation type="submission" date="2019-03" db="EMBL/GenBank/DDBJ databases">
        <title>Genomic Encyclopedia of Type Strains, Phase IV (KMG-IV): sequencing the most valuable type-strain genomes for metagenomic binning, comparative biology and taxonomic classification.</title>
        <authorList>
            <person name="Goeker M."/>
        </authorList>
    </citation>
    <scope>NUCLEOTIDE SEQUENCE [LARGE SCALE GENOMIC DNA]</scope>
    <source>
        <strain evidence="1 2">DSM 24629</strain>
    </source>
</reference>
<protein>
    <recommendedName>
        <fullName evidence="3">Transglutaminase superfamily protein</fullName>
    </recommendedName>
</protein>
<dbReference type="InterPro" id="IPR038765">
    <property type="entry name" value="Papain-like_cys_pep_sf"/>
</dbReference>
<organism evidence="1 2">
    <name type="scientific">Natranaerovirga pectinivora</name>
    <dbReference type="NCBI Taxonomy" id="682400"/>
    <lineage>
        <taxon>Bacteria</taxon>
        <taxon>Bacillati</taxon>
        <taxon>Bacillota</taxon>
        <taxon>Clostridia</taxon>
        <taxon>Lachnospirales</taxon>
        <taxon>Natranaerovirgaceae</taxon>
        <taxon>Natranaerovirga</taxon>
    </lineage>
</organism>
<keyword evidence="2" id="KW-1185">Reference proteome</keyword>
<evidence type="ECO:0000313" key="2">
    <source>
        <dbReference type="Proteomes" id="UP000294902"/>
    </source>
</evidence>
<evidence type="ECO:0008006" key="3">
    <source>
        <dbReference type="Google" id="ProtNLM"/>
    </source>
</evidence>
<gene>
    <name evidence="1" type="ORF">EDC18_106166</name>
</gene>
<proteinExistence type="predicted"/>
<sequence>MMIELKKSIKDVYKSFNYYTDPKEYKSFFDQFPNKDSDIVLKLQEILNNFMIDKRPQNRKNTLNVSEIICAIENKKREIVLKDQEIALLLLAIFKHKKLPCRLRCNFVNYQRNGYNFFQGKWYCELYNQSVTNWYLIDPTNKYIPITKDIIKKSAEIYLTLMSDKAFDNKIYYKQWRGKLAVKQALLDDLNGIMCNELLQEDWIYKSNIKKPEIYIKDVNNLTVFEESLLYKLAIMMINPDGYFDLIREIYEYHILERKE</sequence>
<accession>A0A4R3MLD0</accession>
<name>A0A4R3MLD0_9FIRM</name>
<dbReference type="AlphaFoldDB" id="A0A4R3MLD0"/>